<dbReference type="EMBL" id="WOWK01000037">
    <property type="protein sequence ID" value="KAF0325391.1"/>
    <property type="molecule type" value="Genomic_DNA"/>
</dbReference>
<proteinExistence type="predicted"/>
<accession>A0A8H3ZT66</accession>
<protein>
    <submittedName>
        <fullName evidence="2">Uncharacterized protein</fullName>
    </submittedName>
</protein>
<sequence>MVMFHEAGTVKQVPAFLAPNDAATGKVENFFTSIPTHHDAPRPRPPMYIPCSTSCSSMSFPLLQPRILVDSPLSPSLSPTSPRLTSPFTPSLVVLETLRTEQVPASSAQPHPGLQARDDLPSGLSIQSMNGGAPVDPSILCDLER</sequence>
<reference evidence="2 3" key="1">
    <citation type="submission" date="2019-12" db="EMBL/GenBank/DDBJ databases">
        <title>A genome sequence resource for the geographically widespread anthracnose pathogen Colletotrichum asianum.</title>
        <authorList>
            <person name="Meng Y."/>
        </authorList>
    </citation>
    <scope>NUCLEOTIDE SEQUENCE [LARGE SCALE GENOMIC DNA]</scope>
    <source>
        <strain evidence="2 3">ICMP 18580</strain>
    </source>
</reference>
<name>A0A8H3ZT66_9PEZI</name>
<dbReference type="Proteomes" id="UP000434172">
    <property type="component" value="Unassembled WGS sequence"/>
</dbReference>
<evidence type="ECO:0000256" key="1">
    <source>
        <dbReference type="SAM" id="MobiDB-lite"/>
    </source>
</evidence>
<feature type="region of interest" description="Disordered" evidence="1">
    <location>
        <begin position="100"/>
        <end position="145"/>
    </location>
</feature>
<gene>
    <name evidence="2" type="ORF">GQ607_007425</name>
</gene>
<dbReference type="AlphaFoldDB" id="A0A8H3ZT66"/>
<evidence type="ECO:0000313" key="2">
    <source>
        <dbReference type="EMBL" id="KAF0325391.1"/>
    </source>
</evidence>
<organism evidence="2 3">
    <name type="scientific">Colletotrichum asianum</name>
    <dbReference type="NCBI Taxonomy" id="702518"/>
    <lineage>
        <taxon>Eukaryota</taxon>
        <taxon>Fungi</taxon>
        <taxon>Dikarya</taxon>
        <taxon>Ascomycota</taxon>
        <taxon>Pezizomycotina</taxon>
        <taxon>Sordariomycetes</taxon>
        <taxon>Hypocreomycetidae</taxon>
        <taxon>Glomerellales</taxon>
        <taxon>Glomerellaceae</taxon>
        <taxon>Colletotrichum</taxon>
        <taxon>Colletotrichum gloeosporioides species complex</taxon>
    </lineage>
</organism>
<keyword evidence="3" id="KW-1185">Reference proteome</keyword>
<evidence type="ECO:0000313" key="3">
    <source>
        <dbReference type="Proteomes" id="UP000434172"/>
    </source>
</evidence>
<comment type="caution">
    <text evidence="2">The sequence shown here is derived from an EMBL/GenBank/DDBJ whole genome shotgun (WGS) entry which is preliminary data.</text>
</comment>